<comment type="caution">
    <text evidence="2">The sequence shown here is derived from an EMBL/GenBank/DDBJ whole genome shotgun (WGS) entry which is preliminary data.</text>
</comment>
<gene>
    <name evidence="2" type="ORF">FO442_05925</name>
</gene>
<evidence type="ECO:0000256" key="1">
    <source>
        <dbReference type="SAM" id="SignalP"/>
    </source>
</evidence>
<dbReference type="EMBL" id="VLPL01000002">
    <property type="protein sequence ID" value="TSJ46696.1"/>
    <property type="molecule type" value="Genomic_DNA"/>
</dbReference>
<dbReference type="AlphaFoldDB" id="A0A556N3B0"/>
<name>A0A556N3B0_9FLAO</name>
<evidence type="ECO:0000313" key="3">
    <source>
        <dbReference type="Proteomes" id="UP000316008"/>
    </source>
</evidence>
<feature type="chain" id="PRO_5021849082" evidence="1">
    <location>
        <begin position="24"/>
        <end position="244"/>
    </location>
</feature>
<protein>
    <submittedName>
        <fullName evidence="2">Uncharacterized protein</fullName>
    </submittedName>
</protein>
<reference evidence="2 3" key="1">
    <citation type="submission" date="2019-07" db="EMBL/GenBank/DDBJ databases">
        <authorList>
            <person name="Huq M.A."/>
        </authorList>
    </citation>
    <scope>NUCLEOTIDE SEQUENCE [LARGE SCALE GENOMIC DNA]</scope>
    <source>
        <strain evidence="2 3">MAH-3</strain>
    </source>
</reference>
<organism evidence="2 3">
    <name type="scientific">Fluviicola chungangensis</name>
    <dbReference type="NCBI Taxonomy" id="2597671"/>
    <lineage>
        <taxon>Bacteria</taxon>
        <taxon>Pseudomonadati</taxon>
        <taxon>Bacteroidota</taxon>
        <taxon>Flavobacteriia</taxon>
        <taxon>Flavobacteriales</taxon>
        <taxon>Crocinitomicaceae</taxon>
        <taxon>Fluviicola</taxon>
    </lineage>
</organism>
<keyword evidence="3" id="KW-1185">Reference proteome</keyword>
<feature type="signal peptide" evidence="1">
    <location>
        <begin position="1"/>
        <end position="23"/>
    </location>
</feature>
<keyword evidence="1" id="KW-0732">Signal</keyword>
<proteinExistence type="predicted"/>
<evidence type="ECO:0000313" key="2">
    <source>
        <dbReference type="EMBL" id="TSJ46696.1"/>
    </source>
</evidence>
<accession>A0A556N3B0</accession>
<dbReference type="Proteomes" id="UP000316008">
    <property type="component" value="Unassembled WGS sequence"/>
</dbReference>
<dbReference type="RefSeq" id="WP_144332233.1">
    <property type="nucleotide sequence ID" value="NZ_VLPL01000002.1"/>
</dbReference>
<sequence length="244" mass="28002">MKYLFVSSFFGFMLLFLATSDFAKEFFTSDKEAFENPLDAILGEKKLDSGNLRRNNFDSILKLNASTLKDSSALYQIRKLRKNLFLLTRKKFFYNNKKYSLFVKTLGDQIVSYHAVNDFAIRGAVSLENRIYFMGDDFTGISNDWQSSYIVKITCLNLDFKEQWSTVSMLNKSYFFYGSGLKYKDNMLIAGIIIRNAGGSSMCVDYYDLFLSKKGEPIRSVFLGTDACTGKNVRELHDITALFE</sequence>